<dbReference type="InterPro" id="IPR001633">
    <property type="entry name" value="EAL_dom"/>
</dbReference>
<dbReference type="PANTHER" id="PTHR44757">
    <property type="entry name" value="DIGUANYLATE CYCLASE DGCP"/>
    <property type="match status" value="1"/>
</dbReference>
<organism evidence="4 5">
    <name type="scientific">Allochromatium palmeri</name>
    <dbReference type="NCBI Taxonomy" id="231048"/>
    <lineage>
        <taxon>Bacteria</taxon>
        <taxon>Pseudomonadati</taxon>
        <taxon>Pseudomonadota</taxon>
        <taxon>Gammaproteobacteria</taxon>
        <taxon>Chromatiales</taxon>
        <taxon>Chromatiaceae</taxon>
        <taxon>Allochromatium</taxon>
    </lineage>
</organism>
<dbReference type="SMART" id="SM00267">
    <property type="entry name" value="GGDEF"/>
    <property type="match status" value="1"/>
</dbReference>
<name>A0A6N8EAZ5_9GAMM</name>
<dbReference type="OrthoDB" id="8553030at2"/>
<evidence type="ECO:0000259" key="2">
    <source>
        <dbReference type="PROSITE" id="PS50883"/>
    </source>
</evidence>
<gene>
    <name evidence="4" type="ORF">GJ668_06325</name>
</gene>
<dbReference type="SUPFAM" id="SSF55785">
    <property type="entry name" value="PYP-like sensor domain (PAS domain)"/>
    <property type="match status" value="2"/>
</dbReference>
<dbReference type="Gene3D" id="3.30.70.270">
    <property type="match status" value="1"/>
</dbReference>
<accession>A0A6N8EAZ5</accession>
<dbReference type="Gene3D" id="3.30.450.20">
    <property type="entry name" value="PAS domain"/>
    <property type="match status" value="2"/>
</dbReference>
<dbReference type="Pfam" id="PF00990">
    <property type="entry name" value="GGDEF"/>
    <property type="match status" value="1"/>
</dbReference>
<dbReference type="InterPro" id="IPR043128">
    <property type="entry name" value="Rev_trsase/Diguanyl_cyclase"/>
</dbReference>
<comment type="caution">
    <text evidence="4">The sequence shown here is derived from an EMBL/GenBank/DDBJ whole genome shotgun (WGS) entry which is preliminary data.</text>
</comment>
<dbReference type="CDD" id="cd00130">
    <property type="entry name" value="PAS"/>
    <property type="match status" value="1"/>
</dbReference>
<proteinExistence type="predicted"/>
<dbReference type="SMART" id="SM00052">
    <property type="entry name" value="EAL"/>
    <property type="match status" value="1"/>
</dbReference>
<dbReference type="AlphaFoldDB" id="A0A6N8EAZ5"/>
<protein>
    <submittedName>
        <fullName evidence="4">EAL domain-containing protein</fullName>
    </submittedName>
</protein>
<dbReference type="Pfam" id="PF08448">
    <property type="entry name" value="PAS_4"/>
    <property type="match status" value="1"/>
</dbReference>
<feature type="domain" description="PAS" evidence="1">
    <location>
        <begin position="146"/>
        <end position="194"/>
    </location>
</feature>
<reference evidence="4 5" key="1">
    <citation type="submission" date="2019-11" db="EMBL/GenBank/DDBJ databases">
        <title>Whole-genome sequence of the anaerobic purple sulfur bacterium Allochromatium palmeri DSM 15591.</title>
        <authorList>
            <person name="Kyndt J.A."/>
            <person name="Meyer T.E."/>
        </authorList>
    </citation>
    <scope>NUCLEOTIDE SEQUENCE [LARGE SCALE GENOMIC DNA]</scope>
    <source>
        <strain evidence="4 5">DSM 15591</strain>
    </source>
</reference>
<dbReference type="InterPro" id="IPR000160">
    <property type="entry name" value="GGDEF_dom"/>
</dbReference>
<evidence type="ECO:0000313" key="4">
    <source>
        <dbReference type="EMBL" id="MTW20711.1"/>
    </source>
</evidence>
<dbReference type="Pfam" id="PF00563">
    <property type="entry name" value="EAL"/>
    <property type="match status" value="1"/>
</dbReference>
<dbReference type="PANTHER" id="PTHR44757:SF2">
    <property type="entry name" value="BIOFILM ARCHITECTURE MAINTENANCE PROTEIN MBAA"/>
    <property type="match status" value="1"/>
</dbReference>
<feature type="domain" description="GGDEF" evidence="3">
    <location>
        <begin position="306"/>
        <end position="439"/>
    </location>
</feature>
<feature type="domain" description="EAL" evidence="2">
    <location>
        <begin position="448"/>
        <end position="702"/>
    </location>
</feature>
<dbReference type="PROSITE" id="PS50112">
    <property type="entry name" value="PAS"/>
    <property type="match status" value="1"/>
</dbReference>
<dbReference type="EMBL" id="WNKT01000009">
    <property type="protein sequence ID" value="MTW20711.1"/>
    <property type="molecule type" value="Genomic_DNA"/>
</dbReference>
<dbReference type="CDD" id="cd01948">
    <property type="entry name" value="EAL"/>
    <property type="match status" value="1"/>
</dbReference>
<keyword evidence="5" id="KW-1185">Reference proteome</keyword>
<dbReference type="Gene3D" id="3.20.20.450">
    <property type="entry name" value="EAL domain"/>
    <property type="match status" value="1"/>
</dbReference>
<evidence type="ECO:0000313" key="5">
    <source>
        <dbReference type="Proteomes" id="UP000434044"/>
    </source>
</evidence>
<dbReference type="InterPro" id="IPR029787">
    <property type="entry name" value="Nucleotide_cyclase"/>
</dbReference>
<dbReference type="SMART" id="SM00091">
    <property type="entry name" value="PAS"/>
    <property type="match status" value="2"/>
</dbReference>
<evidence type="ECO:0000259" key="3">
    <source>
        <dbReference type="PROSITE" id="PS50887"/>
    </source>
</evidence>
<dbReference type="SUPFAM" id="SSF141868">
    <property type="entry name" value="EAL domain-like"/>
    <property type="match status" value="1"/>
</dbReference>
<dbReference type="SUPFAM" id="SSF55073">
    <property type="entry name" value="Nucleotide cyclase"/>
    <property type="match status" value="1"/>
</dbReference>
<dbReference type="InterPro" id="IPR035919">
    <property type="entry name" value="EAL_sf"/>
</dbReference>
<dbReference type="CDD" id="cd01949">
    <property type="entry name" value="GGDEF"/>
    <property type="match status" value="1"/>
</dbReference>
<evidence type="ECO:0000259" key="1">
    <source>
        <dbReference type="PROSITE" id="PS50112"/>
    </source>
</evidence>
<dbReference type="InterPro" id="IPR035965">
    <property type="entry name" value="PAS-like_dom_sf"/>
</dbReference>
<dbReference type="NCBIfam" id="TIGR00229">
    <property type="entry name" value="sensory_box"/>
    <property type="match status" value="2"/>
</dbReference>
<dbReference type="Pfam" id="PF13426">
    <property type="entry name" value="PAS_9"/>
    <property type="match status" value="1"/>
</dbReference>
<dbReference type="PROSITE" id="PS50887">
    <property type="entry name" value="GGDEF"/>
    <property type="match status" value="1"/>
</dbReference>
<dbReference type="InterPro" id="IPR000014">
    <property type="entry name" value="PAS"/>
</dbReference>
<dbReference type="NCBIfam" id="TIGR00254">
    <property type="entry name" value="GGDEF"/>
    <property type="match status" value="1"/>
</dbReference>
<dbReference type="InterPro" id="IPR013656">
    <property type="entry name" value="PAS_4"/>
</dbReference>
<dbReference type="InterPro" id="IPR052155">
    <property type="entry name" value="Biofilm_reg_signaling"/>
</dbReference>
<sequence>MPDHDETRSPDDSLGLDVQPTDARGLAHYANIVAALPDRIALVDRSGRLLTANVAFLQSIGRQLDDAIGQPFMSLCGESPLTTLLYHHLSACLDQAQTIVEDWLETREHDEPRQHEVRLLPCRDAQGELVTGIVIEVRDVSAIRDVERRLLQSAAVYAATSEGVLITDPAGIVVAVNTAFTQITGYAESEILGQKPSLLNAQWHSQGFFISLWRRLLRQGAWQGEIWNRRKNGEIYRQRLTIRRVLDQRGRLVNFVGLFAERTASPETPRLAEHLIHYDALTKLPNHLLFESRLEHAIELGRRKESLLALFIVDLDHFSHINSSLGYQIGDDLLRTIGLKLRETIRPSDTLARLRADQFALLFEDIEDSDEVPQIANRLKTLMSKPIWIRGHQLHVSFSAGIALSTELLEDRRALLTNAESALRQVKRRGGNGFQILSSAPEQVAREHLQLLARLRAALGTSEIQLQYRPSMDMSTDGLDAVAVSMHWELPELGLITQERLLALAEESGLILELGDWVLTQACRQVQDWIDRGLTIKRLAIEISEAQLTRGDLARTLAQRLEDYPAVATRLDLEFSERLLVKHREQIAEVFQGLNELGIGICLSEVGIGWTAPALLQRLPIRGLKIHSSFIEALPNAHHELAVVEALIAMAQALGLEISADGVRTKDQQYQLLSIGCLKAQGDLFGEPLSAAQFESWLNPPPALKQPAPLSN</sequence>
<dbReference type="Proteomes" id="UP000434044">
    <property type="component" value="Unassembled WGS sequence"/>
</dbReference>
<dbReference type="PROSITE" id="PS50883">
    <property type="entry name" value="EAL"/>
    <property type="match status" value="1"/>
</dbReference>